<protein>
    <submittedName>
        <fullName evidence="2">Energy-coupled thiamine transporter ThiT</fullName>
    </submittedName>
</protein>
<feature type="transmembrane region" description="Helical" evidence="1">
    <location>
        <begin position="58"/>
        <end position="77"/>
    </location>
</feature>
<evidence type="ECO:0000313" key="3">
    <source>
        <dbReference type="Proteomes" id="UP000262195"/>
    </source>
</evidence>
<feature type="transmembrane region" description="Helical" evidence="1">
    <location>
        <begin position="115"/>
        <end position="133"/>
    </location>
</feature>
<keyword evidence="1" id="KW-0472">Membrane</keyword>
<dbReference type="Proteomes" id="UP000262195">
    <property type="component" value="Unassembled WGS sequence"/>
</dbReference>
<reference evidence="2 3" key="1">
    <citation type="journal article" date="2018" name="Nat. Biotechnol.">
        <title>A standardized bacterial taxonomy based on genome phylogeny substantially revises the tree of life.</title>
        <authorList>
            <person name="Parks D.H."/>
            <person name="Chuvochina M."/>
            <person name="Waite D.W."/>
            <person name="Rinke C."/>
            <person name="Skarshewski A."/>
            <person name="Chaumeil P.A."/>
            <person name="Hugenholtz P."/>
        </authorList>
    </citation>
    <scope>NUCLEOTIDE SEQUENCE [LARGE SCALE GENOMIC DNA]</scope>
    <source>
        <strain evidence="2">UBA11306</strain>
    </source>
</reference>
<sequence>MEKSATFLKSINVWVEIAIVAALAMVLTFIPADIGWIQISLGTVIVGILAFRRGTVPALIAGLLWGLLHFLKGFYILSPTQFTIEYILAFACMGFAGLVYPQFQKALADDNSKAALKYLVIGMLIGTFIKYFWHFVAGYVFWGSYAWASWGAFSYSLVVNGVSFILTAVYCTIVSVLLFKTSPRLFKAQDKARGYR</sequence>
<organism evidence="2 3">
    <name type="scientific">Bavariicoccus seileri</name>
    <dbReference type="NCBI Taxonomy" id="549685"/>
    <lineage>
        <taxon>Bacteria</taxon>
        <taxon>Bacillati</taxon>
        <taxon>Bacillota</taxon>
        <taxon>Bacilli</taxon>
        <taxon>Lactobacillales</taxon>
        <taxon>Enterococcaceae</taxon>
        <taxon>Bavariicoccus</taxon>
    </lineage>
</organism>
<dbReference type="NCBIfam" id="TIGR02357">
    <property type="entry name" value="ECF_ThiT_YuaJ"/>
    <property type="match status" value="1"/>
</dbReference>
<name>A0A3D4S4T4_9ENTE</name>
<dbReference type="InterPro" id="IPR012651">
    <property type="entry name" value="Thia_Transptr_ThiT"/>
</dbReference>
<dbReference type="STRING" id="1121105.GCA_000421665_01182"/>
<evidence type="ECO:0000313" key="2">
    <source>
        <dbReference type="EMBL" id="HCS93824.1"/>
    </source>
</evidence>
<feature type="transmembrane region" description="Helical" evidence="1">
    <location>
        <begin position="153"/>
        <end position="179"/>
    </location>
</feature>
<evidence type="ECO:0000256" key="1">
    <source>
        <dbReference type="SAM" id="Phobius"/>
    </source>
</evidence>
<dbReference type="Pfam" id="PF09515">
    <property type="entry name" value="Thia_YuaJ"/>
    <property type="match status" value="1"/>
</dbReference>
<gene>
    <name evidence="2" type="primary">thiT</name>
    <name evidence="2" type="ORF">DIW15_03825</name>
</gene>
<dbReference type="GO" id="GO:0005886">
    <property type="term" value="C:plasma membrane"/>
    <property type="evidence" value="ECO:0007669"/>
    <property type="project" value="InterPro"/>
</dbReference>
<proteinExistence type="predicted"/>
<dbReference type="GO" id="GO:0015234">
    <property type="term" value="F:thiamine transmembrane transporter activity"/>
    <property type="evidence" value="ECO:0007669"/>
    <property type="project" value="InterPro"/>
</dbReference>
<dbReference type="Gene3D" id="1.10.1760.20">
    <property type="match status" value="1"/>
</dbReference>
<dbReference type="AlphaFoldDB" id="A0A3D4S4T4"/>
<keyword evidence="1" id="KW-1133">Transmembrane helix</keyword>
<feature type="transmembrane region" description="Helical" evidence="1">
    <location>
        <begin position="83"/>
        <end position="103"/>
    </location>
</feature>
<comment type="caution">
    <text evidence="2">The sequence shown here is derived from an EMBL/GenBank/DDBJ whole genome shotgun (WGS) entry which is preliminary data.</text>
</comment>
<feature type="transmembrane region" description="Helical" evidence="1">
    <location>
        <begin position="36"/>
        <end position="51"/>
    </location>
</feature>
<keyword evidence="1" id="KW-0812">Transmembrane</keyword>
<dbReference type="EMBL" id="DQHO01000024">
    <property type="protein sequence ID" value="HCS93824.1"/>
    <property type="molecule type" value="Genomic_DNA"/>
</dbReference>
<accession>A0A3D4S4T4</accession>
<feature type="transmembrane region" description="Helical" evidence="1">
    <location>
        <begin position="12"/>
        <end position="30"/>
    </location>
</feature>